<feature type="region of interest" description="Disordered" evidence="3">
    <location>
        <begin position="295"/>
        <end position="319"/>
    </location>
</feature>
<proteinExistence type="inferred from homology"/>
<evidence type="ECO:0000256" key="2">
    <source>
        <dbReference type="ARBA" id="ARBA00023002"/>
    </source>
</evidence>
<name>A0ABT1A1R0_9PSEU</name>
<dbReference type="SUPFAM" id="SSF51735">
    <property type="entry name" value="NAD(P)-binding Rossmann-fold domains"/>
    <property type="match status" value="1"/>
</dbReference>
<evidence type="ECO:0000256" key="3">
    <source>
        <dbReference type="SAM" id="MobiDB-lite"/>
    </source>
</evidence>
<dbReference type="InterPro" id="IPR051265">
    <property type="entry name" value="HIBADH-related_NP60_sf"/>
</dbReference>
<keyword evidence="7" id="KW-1185">Reference proteome</keyword>
<dbReference type="PIRSF" id="PIRSF000103">
    <property type="entry name" value="HIBADH"/>
    <property type="match status" value="1"/>
</dbReference>
<dbReference type="PANTHER" id="PTHR43580:SF2">
    <property type="entry name" value="CYTOKINE-LIKE NUCLEAR FACTOR N-PAC"/>
    <property type="match status" value="1"/>
</dbReference>
<dbReference type="Gene3D" id="1.10.1040.10">
    <property type="entry name" value="N-(1-d-carboxylethyl)-l-norvaline Dehydrogenase, domain 2"/>
    <property type="match status" value="1"/>
</dbReference>
<dbReference type="InterPro" id="IPR015815">
    <property type="entry name" value="HIBADH-related"/>
</dbReference>
<feature type="domain" description="6-phosphogluconate dehydrogenase NADP-binding" evidence="4">
    <location>
        <begin position="12"/>
        <end position="163"/>
    </location>
</feature>
<dbReference type="Pfam" id="PF21761">
    <property type="entry name" value="RedAm-like_C"/>
    <property type="match status" value="1"/>
</dbReference>
<dbReference type="PANTHER" id="PTHR43580">
    <property type="entry name" value="OXIDOREDUCTASE GLYR1-RELATED"/>
    <property type="match status" value="1"/>
</dbReference>
<dbReference type="RefSeq" id="WP_252440069.1">
    <property type="nucleotide sequence ID" value="NZ_JAGSOV010000037.1"/>
</dbReference>
<dbReference type="Proteomes" id="UP001165283">
    <property type="component" value="Unassembled WGS sequence"/>
</dbReference>
<comment type="caution">
    <text evidence="6">The sequence shown here is derived from an EMBL/GenBank/DDBJ whole genome shotgun (WGS) entry which is preliminary data.</text>
</comment>
<dbReference type="InterPro" id="IPR008927">
    <property type="entry name" value="6-PGluconate_DH-like_C_sf"/>
</dbReference>
<accession>A0ABT1A1R0</accession>
<feature type="domain" description="NADPH-dependent reductive aminase-like C-terminal" evidence="5">
    <location>
        <begin position="166"/>
        <end position="291"/>
    </location>
</feature>
<organism evidence="6 7">
    <name type="scientific">Pseudonocardia humida</name>
    <dbReference type="NCBI Taxonomy" id="2800819"/>
    <lineage>
        <taxon>Bacteria</taxon>
        <taxon>Bacillati</taxon>
        <taxon>Actinomycetota</taxon>
        <taxon>Actinomycetes</taxon>
        <taxon>Pseudonocardiales</taxon>
        <taxon>Pseudonocardiaceae</taxon>
        <taxon>Pseudonocardia</taxon>
    </lineage>
</organism>
<evidence type="ECO:0000256" key="1">
    <source>
        <dbReference type="ARBA" id="ARBA00009080"/>
    </source>
</evidence>
<dbReference type="Gene3D" id="3.40.50.720">
    <property type="entry name" value="NAD(P)-binding Rossmann-like Domain"/>
    <property type="match status" value="1"/>
</dbReference>
<dbReference type="InterPro" id="IPR013328">
    <property type="entry name" value="6PGD_dom2"/>
</dbReference>
<evidence type="ECO:0000313" key="7">
    <source>
        <dbReference type="Proteomes" id="UP001165283"/>
    </source>
</evidence>
<dbReference type="InterPro" id="IPR006115">
    <property type="entry name" value="6PGDH_NADP-bd"/>
</dbReference>
<reference evidence="6" key="1">
    <citation type="submission" date="2021-04" db="EMBL/GenBank/DDBJ databases">
        <title>Pseudonocardia sp. nov., isolated from sandy soil of mangrove forest.</title>
        <authorList>
            <person name="Zan Z."/>
            <person name="Huang R."/>
            <person name="Liu W."/>
        </authorList>
    </citation>
    <scope>NUCLEOTIDE SEQUENCE</scope>
    <source>
        <strain evidence="6">S2-4</strain>
    </source>
</reference>
<dbReference type="Pfam" id="PF03446">
    <property type="entry name" value="NAD_binding_2"/>
    <property type="match status" value="1"/>
</dbReference>
<dbReference type="InterPro" id="IPR048666">
    <property type="entry name" value="RedAm-like_C"/>
</dbReference>
<evidence type="ECO:0000259" key="5">
    <source>
        <dbReference type="Pfam" id="PF21761"/>
    </source>
</evidence>
<keyword evidence="2" id="KW-0560">Oxidoreductase</keyword>
<gene>
    <name evidence="6" type="ORF">KDL28_17840</name>
</gene>
<protein>
    <submittedName>
        <fullName evidence="6">NAD(P)-dependent oxidoreductase</fullName>
    </submittedName>
</protein>
<evidence type="ECO:0000313" key="6">
    <source>
        <dbReference type="EMBL" id="MCO1656925.1"/>
    </source>
</evidence>
<sequence length="319" mass="32006">MHDVDTTTPSSVTVLGLGLMGRALAGAFLDADLRTTVWNRTAARADPPAGALRAGSAREAAAASPLVVVCVTDHDAARAVVEPLADVLAGRVLVNLSSGTSDQGRELAAWAAAHGIGFLDGVISVAPAAIGGPEAVVLYSGSRAAFDAHEPVLRRLGGGTGYVGEDAGSAALYEMATLSLMWGTLNGFLHGAALLGAAGVDAVSFAPVADRAVATTAGWLAGFAGQIDAGDYPADGSPIDVHLAAMGHLVRESEARGVDAELPRLWRAVAEEAVARGRGGEGYAALVDRYRPGARGRGPAGAQPPVGGSIGPVPAADAR</sequence>
<evidence type="ECO:0000259" key="4">
    <source>
        <dbReference type="Pfam" id="PF03446"/>
    </source>
</evidence>
<comment type="similarity">
    <text evidence="1">Belongs to the HIBADH-related family.</text>
</comment>
<dbReference type="EMBL" id="JAGSOV010000037">
    <property type="protein sequence ID" value="MCO1656925.1"/>
    <property type="molecule type" value="Genomic_DNA"/>
</dbReference>
<dbReference type="InterPro" id="IPR036291">
    <property type="entry name" value="NAD(P)-bd_dom_sf"/>
</dbReference>
<dbReference type="SUPFAM" id="SSF48179">
    <property type="entry name" value="6-phosphogluconate dehydrogenase C-terminal domain-like"/>
    <property type="match status" value="1"/>
</dbReference>